<dbReference type="Pfam" id="PF13181">
    <property type="entry name" value="TPR_8"/>
    <property type="match status" value="1"/>
</dbReference>
<dbReference type="GO" id="GO:0008476">
    <property type="term" value="F:protein-tyrosine sulfotransferase activity"/>
    <property type="evidence" value="ECO:0007669"/>
    <property type="project" value="InterPro"/>
</dbReference>
<dbReference type="Pfam" id="PF13432">
    <property type="entry name" value="TPR_16"/>
    <property type="match status" value="1"/>
</dbReference>
<dbReference type="InterPro" id="IPR026634">
    <property type="entry name" value="TPST-like"/>
</dbReference>
<comment type="caution">
    <text evidence="3">The sequence shown here is derived from an EMBL/GenBank/DDBJ whole genome shotgun (WGS) entry which is preliminary data.</text>
</comment>
<dbReference type="InterPro" id="IPR011990">
    <property type="entry name" value="TPR-like_helical_dom_sf"/>
</dbReference>
<dbReference type="InterPro" id="IPR027417">
    <property type="entry name" value="P-loop_NTPase"/>
</dbReference>
<keyword evidence="2" id="KW-0802">TPR repeat</keyword>
<dbReference type="RefSeq" id="WP_140927457.1">
    <property type="nucleotide sequence ID" value="NZ_VFSU01000017.1"/>
</dbReference>
<evidence type="ECO:0000313" key="4">
    <source>
        <dbReference type="Proteomes" id="UP000319897"/>
    </source>
</evidence>
<feature type="repeat" description="TPR" evidence="2">
    <location>
        <begin position="244"/>
        <end position="277"/>
    </location>
</feature>
<gene>
    <name evidence="3" type="ORF">FJQ54_05735</name>
</gene>
<dbReference type="OrthoDB" id="9800698at2"/>
<dbReference type="Pfam" id="PF13469">
    <property type="entry name" value="Sulfotransfer_3"/>
    <property type="match status" value="1"/>
</dbReference>
<dbReference type="Pfam" id="PF14559">
    <property type="entry name" value="TPR_19"/>
    <property type="match status" value="1"/>
</dbReference>
<dbReference type="SUPFAM" id="SSF52540">
    <property type="entry name" value="P-loop containing nucleoside triphosphate hydrolases"/>
    <property type="match status" value="1"/>
</dbReference>
<dbReference type="Gene3D" id="3.40.50.300">
    <property type="entry name" value="P-loop containing nucleotide triphosphate hydrolases"/>
    <property type="match status" value="1"/>
</dbReference>
<dbReference type="SUPFAM" id="SSF48452">
    <property type="entry name" value="TPR-like"/>
    <property type="match status" value="2"/>
</dbReference>
<protein>
    <submittedName>
        <fullName evidence="3">Tetratricopeptide repeat protein</fullName>
    </submittedName>
</protein>
<dbReference type="PROSITE" id="PS50005">
    <property type="entry name" value="TPR"/>
    <property type="match status" value="1"/>
</dbReference>
<dbReference type="EMBL" id="VFSU01000017">
    <property type="protein sequence ID" value="TPE62685.1"/>
    <property type="molecule type" value="Genomic_DNA"/>
</dbReference>
<dbReference type="SMART" id="SM00028">
    <property type="entry name" value="TPR"/>
    <property type="match status" value="7"/>
</dbReference>
<dbReference type="PANTHER" id="PTHR12788:SF10">
    <property type="entry name" value="PROTEIN-TYROSINE SULFOTRANSFERASE"/>
    <property type="match status" value="1"/>
</dbReference>
<dbReference type="Gene3D" id="1.25.40.10">
    <property type="entry name" value="Tetratricopeptide repeat domain"/>
    <property type="match status" value="3"/>
</dbReference>
<dbReference type="InterPro" id="IPR019734">
    <property type="entry name" value="TPR_rpt"/>
</dbReference>
<keyword evidence="4" id="KW-1185">Reference proteome</keyword>
<organism evidence="3 4">
    <name type="scientific">Sandaracinobacter neustonicus</name>
    <dbReference type="NCBI Taxonomy" id="1715348"/>
    <lineage>
        <taxon>Bacteria</taxon>
        <taxon>Pseudomonadati</taxon>
        <taxon>Pseudomonadota</taxon>
        <taxon>Alphaproteobacteria</taxon>
        <taxon>Sphingomonadales</taxon>
        <taxon>Sphingosinicellaceae</taxon>
        <taxon>Sandaracinobacter</taxon>
    </lineage>
</organism>
<sequence>MSTAPTGTLETALAHAARLLGENPAMAEQQAREILRVVPHSGAAKLLLGQALAAGGQPDLAVRALGEAVRAMPDSAVAWRTLAEQLLLLGDEAGSDRAQAEAIRASVNDPRLRDAAVALARGDLPVAEKALKAHLKADPTDVAAIRMLAELAARIGRYPDSEALLRRAIELAPGFAPARFNLATVLYRGGRAEEALIELDRLMAEEPENPAYRNLAAVALTRTGDLDVALVHFEKALARQPGLTKVWLSYGHALKTLGRQADSVAAYRRAIALEPGFGEAWWSLANLKTVRFEPADLATMQQALADEQVQGEDRFHLHFALGKALEDAKQFEPAFRHYEQGNRLRLEAVPHDPAKLSERVERTIRLFTTEFLQSRVGQGCAAPDPIFILGMPRAGSTLVEQILASHPQVEGTQELPDIQMMATRLGGEADAYPELLASLPPDRLRALGEEFMERTRPQRRTDRPFFIDKMPNNWLHTGFIRLILPNAKIIDARRHPLACCFANYKQHFARGQSFAYSLEHMAGYYRDYARLMAHVDRVAPGAVHRVIYERMVDDTEAQVRALLAYLGLPFDPACLRFHETERAVRTASSEQVRRPIYRDGVEQWQNFEPWLGPLKQALQAEIAGWPA</sequence>
<reference evidence="3 4" key="1">
    <citation type="submission" date="2019-06" db="EMBL/GenBank/DDBJ databases">
        <authorList>
            <person name="Lee I."/>
            <person name="Jang G.I."/>
            <person name="Hwang C.Y."/>
        </authorList>
    </citation>
    <scope>NUCLEOTIDE SEQUENCE [LARGE SCALE GENOMIC DNA]</scope>
    <source>
        <strain evidence="3 4">PAMC 28131</strain>
    </source>
</reference>
<evidence type="ECO:0000256" key="2">
    <source>
        <dbReference type="PROSITE-ProRule" id="PRU00339"/>
    </source>
</evidence>
<dbReference type="Proteomes" id="UP000319897">
    <property type="component" value="Unassembled WGS sequence"/>
</dbReference>
<evidence type="ECO:0000313" key="3">
    <source>
        <dbReference type="EMBL" id="TPE62685.1"/>
    </source>
</evidence>
<dbReference type="AlphaFoldDB" id="A0A501XQE1"/>
<proteinExistence type="predicted"/>
<keyword evidence="1" id="KW-0808">Transferase</keyword>
<name>A0A501XQE1_9SPHN</name>
<accession>A0A501XQE1</accession>
<dbReference type="PANTHER" id="PTHR12788">
    <property type="entry name" value="PROTEIN-TYROSINE SULFOTRANSFERASE 2"/>
    <property type="match status" value="1"/>
</dbReference>
<evidence type="ECO:0000256" key="1">
    <source>
        <dbReference type="ARBA" id="ARBA00022679"/>
    </source>
</evidence>